<feature type="transmembrane region" description="Helical" evidence="7">
    <location>
        <begin position="164"/>
        <end position="185"/>
    </location>
</feature>
<feature type="transmembrane region" description="Helical" evidence="7">
    <location>
        <begin position="50"/>
        <end position="68"/>
    </location>
</feature>
<feature type="transmembrane region" description="Helical" evidence="7">
    <location>
        <begin position="104"/>
        <end position="126"/>
    </location>
</feature>
<dbReference type="Pfam" id="PF07690">
    <property type="entry name" value="MFS_1"/>
    <property type="match status" value="1"/>
</dbReference>
<dbReference type="GO" id="GO:0005886">
    <property type="term" value="C:plasma membrane"/>
    <property type="evidence" value="ECO:0007669"/>
    <property type="project" value="UniProtKB-SubCell"/>
</dbReference>
<organism evidence="9 10">
    <name type="scientific">Hwanghaeella grinnelliae</name>
    <dbReference type="NCBI Taxonomy" id="2500179"/>
    <lineage>
        <taxon>Bacteria</taxon>
        <taxon>Pseudomonadati</taxon>
        <taxon>Pseudomonadota</taxon>
        <taxon>Alphaproteobacteria</taxon>
        <taxon>Rhodospirillales</taxon>
        <taxon>Rhodospirillaceae</taxon>
        <taxon>Hwanghaeella</taxon>
    </lineage>
</organism>
<dbReference type="EMBL" id="SADE01000001">
    <property type="protein sequence ID" value="RVU38854.1"/>
    <property type="molecule type" value="Genomic_DNA"/>
</dbReference>
<keyword evidence="3" id="KW-1003">Cell membrane</keyword>
<dbReference type="Proteomes" id="UP000287447">
    <property type="component" value="Unassembled WGS sequence"/>
</dbReference>
<dbReference type="InterPro" id="IPR010290">
    <property type="entry name" value="TM_effector"/>
</dbReference>
<dbReference type="InterPro" id="IPR020846">
    <property type="entry name" value="MFS_dom"/>
</dbReference>
<evidence type="ECO:0000256" key="4">
    <source>
        <dbReference type="ARBA" id="ARBA00022692"/>
    </source>
</evidence>
<evidence type="ECO:0000256" key="6">
    <source>
        <dbReference type="ARBA" id="ARBA00023136"/>
    </source>
</evidence>
<feature type="transmembrane region" description="Helical" evidence="7">
    <location>
        <begin position="339"/>
        <end position="358"/>
    </location>
</feature>
<evidence type="ECO:0000313" key="9">
    <source>
        <dbReference type="EMBL" id="RVU38854.1"/>
    </source>
</evidence>
<evidence type="ECO:0000256" key="2">
    <source>
        <dbReference type="ARBA" id="ARBA00022448"/>
    </source>
</evidence>
<dbReference type="Pfam" id="PF05977">
    <property type="entry name" value="MFS_3"/>
    <property type="match status" value="1"/>
</dbReference>
<feature type="domain" description="Major facilitator superfamily (MFS) profile" evidence="8">
    <location>
        <begin position="1"/>
        <end position="389"/>
    </location>
</feature>
<dbReference type="PANTHER" id="PTHR23521:SF2">
    <property type="entry name" value="TRANSPORTER MFS SUPERFAMILY"/>
    <property type="match status" value="1"/>
</dbReference>
<evidence type="ECO:0000256" key="1">
    <source>
        <dbReference type="ARBA" id="ARBA00004651"/>
    </source>
</evidence>
<keyword evidence="2" id="KW-0813">Transport</keyword>
<reference evidence="10" key="1">
    <citation type="submission" date="2019-01" db="EMBL/GenBank/DDBJ databases">
        <title>Gri0909 isolated from a small marine red alga.</title>
        <authorList>
            <person name="Kim J."/>
            <person name="Jeong S.E."/>
            <person name="Jeon C.O."/>
        </authorList>
    </citation>
    <scope>NUCLEOTIDE SEQUENCE [LARGE SCALE GENOMIC DNA]</scope>
    <source>
        <strain evidence="10">Gri0909</strain>
    </source>
</reference>
<feature type="transmembrane region" description="Helical" evidence="7">
    <location>
        <begin position="364"/>
        <end position="383"/>
    </location>
</feature>
<dbReference type="RefSeq" id="WP_127764225.1">
    <property type="nucleotide sequence ID" value="NZ_SADE01000001.1"/>
</dbReference>
<accession>A0A437QWE7</accession>
<dbReference type="OrthoDB" id="9810614at2"/>
<evidence type="ECO:0000256" key="3">
    <source>
        <dbReference type="ARBA" id="ARBA00022475"/>
    </source>
</evidence>
<evidence type="ECO:0000259" key="8">
    <source>
        <dbReference type="PROSITE" id="PS50850"/>
    </source>
</evidence>
<proteinExistence type="predicted"/>
<dbReference type="CDD" id="cd17477">
    <property type="entry name" value="MFS_YcaD_like"/>
    <property type="match status" value="1"/>
</dbReference>
<protein>
    <submittedName>
        <fullName evidence="9">MFS transporter</fullName>
    </submittedName>
</protein>
<gene>
    <name evidence="9" type="ORF">EOI86_06200</name>
</gene>
<comment type="caution">
    <text evidence="9">The sequence shown here is derived from an EMBL/GenBank/DDBJ whole genome shotgun (WGS) entry which is preliminary data.</text>
</comment>
<dbReference type="AlphaFoldDB" id="A0A437QWE7"/>
<dbReference type="SUPFAM" id="SSF103473">
    <property type="entry name" value="MFS general substrate transporter"/>
    <property type="match status" value="1"/>
</dbReference>
<feature type="transmembrane region" description="Helical" evidence="7">
    <location>
        <begin position="138"/>
        <end position="158"/>
    </location>
</feature>
<dbReference type="InterPro" id="IPR011701">
    <property type="entry name" value="MFS"/>
</dbReference>
<dbReference type="GO" id="GO:0022857">
    <property type="term" value="F:transmembrane transporter activity"/>
    <property type="evidence" value="ECO:0007669"/>
    <property type="project" value="InterPro"/>
</dbReference>
<feature type="transmembrane region" description="Helical" evidence="7">
    <location>
        <begin position="272"/>
        <end position="290"/>
    </location>
</feature>
<feature type="transmembrane region" description="Helical" evidence="7">
    <location>
        <begin position="80"/>
        <end position="98"/>
    </location>
</feature>
<keyword evidence="6 7" id="KW-0472">Membrane</keyword>
<dbReference type="InterPro" id="IPR036259">
    <property type="entry name" value="MFS_trans_sf"/>
</dbReference>
<dbReference type="InterPro" id="IPR047200">
    <property type="entry name" value="MFS_YcaD-like"/>
</dbReference>
<evidence type="ECO:0000313" key="10">
    <source>
        <dbReference type="Proteomes" id="UP000287447"/>
    </source>
</evidence>
<feature type="transmembrane region" description="Helical" evidence="7">
    <location>
        <begin position="296"/>
        <end position="318"/>
    </location>
</feature>
<keyword evidence="5 7" id="KW-1133">Transmembrane helix</keyword>
<feature type="transmembrane region" description="Helical" evidence="7">
    <location>
        <begin position="14"/>
        <end position="35"/>
    </location>
</feature>
<keyword evidence="10" id="KW-1185">Reference proteome</keyword>
<comment type="subcellular location">
    <subcellularLocation>
        <location evidence="1">Cell membrane</location>
        <topology evidence="1">Multi-pass membrane protein</topology>
    </subcellularLocation>
</comment>
<keyword evidence="4 7" id="KW-0812">Transmembrane</keyword>
<feature type="transmembrane region" description="Helical" evidence="7">
    <location>
        <begin position="206"/>
        <end position="228"/>
    </location>
</feature>
<dbReference type="PROSITE" id="PS50850">
    <property type="entry name" value="MFS"/>
    <property type="match status" value="1"/>
</dbReference>
<dbReference type="Gene3D" id="1.20.1250.20">
    <property type="entry name" value="MFS general substrate transporter like domains"/>
    <property type="match status" value="2"/>
</dbReference>
<sequence length="443" mass="46933">MTMISDDDVDQQKATWWVIGGMSLIAPGAGLMATFTPTRLKLLGFGEGEVGIVVTAFSIGLLLGCFFAGRLVRRIGHIRALAFFCSLAGLSILAMSAAPSVPLWALARLATGFASTAIFIASQSWLNEISPSDQRGRVLSVFYVIYVIGIGLGSLIMSRLDLDTASAFVLGATFYVTAIIPFVFTPAPTPPPPEQAGMDLRGAFRISPLGFVGSAAAGALTMTFYGVGPVYALLEGFDKQQVGILMAIAPLGNLALQLPMGLWSDKYDRRRILVLAAVLTTASALIVGLLDLSMLGGLFLVAAVFMIMAGSMETLYSVGAAHANDHARPGQHVSLASSLILAWSIGAIAGPAVGSLLLENFDPGALFLMFAATSGLFVLYTFWRMTRRALPPQETQEDFVAVSATAPIQAQPEAYVEEMADMMEEVEIAATSDGLQKKDDPPH</sequence>
<feature type="transmembrane region" description="Helical" evidence="7">
    <location>
        <begin position="240"/>
        <end position="260"/>
    </location>
</feature>
<dbReference type="PANTHER" id="PTHR23521">
    <property type="entry name" value="TRANSPORTER MFS SUPERFAMILY"/>
    <property type="match status" value="1"/>
</dbReference>
<evidence type="ECO:0000256" key="7">
    <source>
        <dbReference type="SAM" id="Phobius"/>
    </source>
</evidence>
<name>A0A437QWE7_9PROT</name>
<evidence type="ECO:0000256" key="5">
    <source>
        <dbReference type="ARBA" id="ARBA00022989"/>
    </source>
</evidence>